<dbReference type="EMBL" id="KK101287">
    <property type="protein sequence ID" value="KIZ01431.1"/>
    <property type="molecule type" value="Genomic_DNA"/>
</dbReference>
<name>A0A0D2N658_9CHLO</name>
<evidence type="ECO:0000256" key="1">
    <source>
        <dbReference type="SAM" id="MobiDB-lite"/>
    </source>
</evidence>
<feature type="compositionally biased region" description="Gly residues" evidence="1">
    <location>
        <begin position="268"/>
        <end position="277"/>
    </location>
</feature>
<evidence type="ECO:0000313" key="2">
    <source>
        <dbReference type="EMBL" id="KIZ01431.1"/>
    </source>
</evidence>
<feature type="compositionally biased region" description="Low complexity" evidence="1">
    <location>
        <begin position="423"/>
        <end position="433"/>
    </location>
</feature>
<dbReference type="Proteomes" id="UP000054498">
    <property type="component" value="Unassembled WGS sequence"/>
</dbReference>
<dbReference type="GeneID" id="25739404"/>
<protein>
    <submittedName>
        <fullName evidence="2">Uncharacterized protein</fullName>
    </submittedName>
</protein>
<reference evidence="2 3" key="1">
    <citation type="journal article" date="2013" name="BMC Genomics">
        <title>Reconstruction of the lipid metabolism for the microalga Monoraphidium neglectum from its genome sequence reveals characteristics suitable for biofuel production.</title>
        <authorList>
            <person name="Bogen C."/>
            <person name="Al-Dilaimi A."/>
            <person name="Albersmeier A."/>
            <person name="Wichmann J."/>
            <person name="Grundmann M."/>
            <person name="Rupp O."/>
            <person name="Lauersen K.J."/>
            <person name="Blifernez-Klassen O."/>
            <person name="Kalinowski J."/>
            <person name="Goesmann A."/>
            <person name="Mussgnug J.H."/>
            <person name="Kruse O."/>
        </authorList>
    </citation>
    <scope>NUCLEOTIDE SEQUENCE [LARGE SCALE GENOMIC DNA]</scope>
    <source>
        <strain evidence="2 3">SAG 48.87</strain>
    </source>
</reference>
<proteinExistence type="predicted"/>
<organism evidence="2 3">
    <name type="scientific">Monoraphidium neglectum</name>
    <dbReference type="NCBI Taxonomy" id="145388"/>
    <lineage>
        <taxon>Eukaryota</taxon>
        <taxon>Viridiplantae</taxon>
        <taxon>Chlorophyta</taxon>
        <taxon>core chlorophytes</taxon>
        <taxon>Chlorophyceae</taxon>
        <taxon>CS clade</taxon>
        <taxon>Sphaeropleales</taxon>
        <taxon>Selenastraceae</taxon>
        <taxon>Monoraphidium</taxon>
    </lineage>
</organism>
<feature type="region of interest" description="Disordered" evidence="1">
    <location>
        <begin position="216"/>
        <end position="320"/>
    </location>
</feature>
<sequence length="549" mass="56572">MQVIRRLLTARSRSATLEADLLEAARAALPTTHLQLAGQRLLLAARAQLPALTALPGAPPGEVAAALFARPFAAAVSMEFQLGMALALEAVSAAAAAGPATPRTSEAAAAWGAPALEALAEAVASVLRERREELGRLLGLSLQEAFLELLQEEAGCESPCEQLLGGADVSDDSWPALDSWADAADLLACCCATRPPGSCGSSTSAALGPLRHQTSDAISHERSEGGVGVAKRGGGSGRGEAARGGCDLPRTSFKRNNSSERTGRRHAAGGGGMGLGWTAGTPRSSCARAEASEPHTAGSPRAAARQRSTRRPTEQGDRPARISAAAHALLAFVDGALQRLPLYHPTLQAPVCLALVDALGAVLDDSALLLPPQALGPPDGWEQPEPAALLLHAARAQCVHRRLQSMGPLVQAMAQRQARRSFDGAAADAGSSSLEVPGGHSSGWVEPDDGLGRVERRLASGHAALLARAAELAPALQQEVSRVHVSLVETAVGAALDTTSWASLRPPIKSTGCAGPAARLWRVQLLGLLHTARQALAPSKVAEVTGEVH</sequence>
<gene>
    <name evidence="2" type="ORF">MNEG_6528</name>
</gene>
<dbReference type="RefSeq" id="XP_013900450.1">
    <property type="nucleotide sequence ID" value="XM_014044996.1"/>
</dbReference>
<evidence type="ECO:0000313" key="3">
    <source>
        <dbReference type="Proteomes" id="UP000054498"/>
    </source>
</evidence>
<dbReference type="KEGG" id="mng:MNEG_6528"/>
<feature type="compositionally biased region" description="Basic and acidic residues" evidence="1">
    <location>
        <begin position="311"/>
        <end position="320"/>
    </location>
</feature>
<accession>A0A0D2N658</accession>
<feature type="compositionally biased region" description="Gly residues" evidence="1">
    <location>
        <begin position="225"/>
        <end position="238"/>
    </location>
</feature>
<keyword evidence="3" id="KW-1185">Reference proteome</keyword>
<feature type="region of interest" description="Disordered" evidence="1">
    <location>
        <begin position="421"/>
        <end position="447"/>
    </location>
</feature>
<dbReference type="AlphaFoldDB" id="A0A0D2N658"/>